<keyword evidence="3" id="KW-1185">Reference proteome</keyword>
<dbReference type="AlphaFoldDB" id="A0A4U8ULC7"/>
<keyword evidence="1" id="KW-0812">Transmembrane</keyword>
<feature type="transmembrane region" description="Helical" evidence="1">
    <location>
        <begin position="21"/>
        <end position="39"/>
    </location>
</feature>
<evidence type="ECO:0000313" key="2">
    <source>
        <dbReference type="EMBL" id="TMS33774.1"/>
    </source>
</evidence>
<name>A0A4U8ULC7_STECR</name>
<dbReference type="EMBL" id="AZBU02000001">
    <property type="protein sequence ID" value="TMS33774.1"/>
    <property type="molecule type" value="Genomic_DNA"/>
</dbReference>
<accession>A0A4U8ULC7</accession>
<reference evidence="2 3" key="2">
    <citation type="journal article" date="2019" name="G3 (Bethesda)">
        <title>Hybrid Assembly of the Genome of the Entomopathogenic Nematode Steinernema carpocapsae Identifies the X-Chromosome.</title>
        <authorList>
            <person name="Serra L."/>
            <person name="Macchietto M."/>
            <person name="Macias-Munoz A."/>
            <person name="McGill C.J."/>
            <person name="Rodriguez I.M."/>
            <person name="Rodriguez B."/>
            <person name="Murad R."/>
            <person name="Mortazavi A."/>
        </authorList>
    </citation>
    <scope>NUCLEOTIDE SEQUENCE [LARGE SCALE GENOMIC DNA]</scope>
    <source>
        <strain evidence="2 3">ALL</strain>
    </source>
</reference>
<gene>
    <name evidence="2" type="ORF">L596_001471</name>
</gene>
<comment type="caution">
    <text evidence="2">The sequence shown here is derived from an EMBL/GenBank/DDBJ whole genome shotgun (WGS) entry which is preliminary data.</text>
</comment>
<keyword evidence="1" id="KW-1133">Transmembrane helix</keyword>
<keyword evidence="1" id="KW-0472">Membrane</keyword>
<protein>
    <submittedName>
        <fullName evidence="2">Uncharacterized protein</fullName>
    </submittedName>
</protein>
<evidence type="ECO:0000313" key="3">
    <source>
        <dbReference type="Proteomes" id="UP000298663"/>
    </source>
</evidence>
<sequence>MQLLLILAASSKDRSSAETKMYFAVIVAGSLIFGSLIMANPQDSPLRCVGKDGADQVCLPNNEGEVAVCYFMHQSGYGQKEDQSWQGCMQYLSMIAMSRTAAPTDAS</sequence>
<reference evidence="2 3" key="1">
    <citation type="journal article" date="2015" name="Genome Biol.">
        <title>Comparative genomics of Steinernema reveals deeply conserved gene regulatory networks.</title>
        <authorList>
            <person name="Dillman A.R."/>
            <person name="Macchietto M."/>
            <person name="Porter C.F."/>
            <person name="Rogers A."/>
            <person name="Williams B."/>
            <person name="Antoshechkin I."/>
            <person name="Lee M.M."/>
            <person name="Goodwin Z."/>
            <person name="Lu X."/>
            <person name="Lewis E.E."/>
            <person name="Goodrich-Blair H."/>
            <person name="Stock S.P."/>
            <person name="Adams B.J."/>
            <person name="Sternberg P.W."/>
            <person name="Mortazavi A."/>
        </authorList>
    </citation>
    <scope>NUCLEOTIDE SEQUENCE [LARGE SCALE GENOMIC DNA]</scope>
    <source>
        <strain evidence="2 3">ALL</strain>
    </source>
</reference>
<organism evidence="2 3">
    <name type="scientific">Steinernema carpocapsae</name>
    <name type="common">Entomopathogenic nematode</name>
    <dbReference type="NCBI Taxonomy" id="34508"/>
    <lineage>
        <taxon>Eukaryota</taxon>
        <taxon>Metazoa</taxon>
        <taxon>Ecdysozoa</taxon>
        <taxon>Nematoda</taxon>
        <taxon>Chromadorea</taxon>
        <taxon>Rhabditida</taxon>
        <taxon>Tylenchina</taxon>
        <taxon>Panagrolaimomorpha</taxon>
        <taxon>Strongyloidoidea</taxon>
        <taxon>Steinernematidae</taxon>
        <taxon>Steinernema</taxon>
    </lineage>
</organism>
<proteinExistence type="predicted"/>
<dbReference type="Proteomes" id="UP000298663">
    <property type="component" value="Unassembled WGS sequence"/>
</dbReference>
<evidence type="ECO:0000256" key="1">
    <source>
        <dbReference type="SAM" id="Phobius"/>
    </source>
</evidence>